<accession>A0ABY7K2Q4</accession>
<name>A0ABY7K2Q4_9ACTN</name>
<feature type="compositionally biased region" description="Pro residues" evidence="1">
    <location>
        <begin position="123"/>
        <end position="132"/>
    </location>
</feature>
<organism evidence="2 3">
    <name type="scientific">Jatrophihabitans cynanchi</name>
    <dbReference type="NCBI Taxonomy" id="2944128"/>
    <lineage>
        <taxon>Bacteria</taxon>
        <taxon>Bacillati</taxon>
        <taxon>Actinomycetota</taxon>
        <taxon>Actinomycetes</taxon>
        <taxon>Jatrophihabitantales</taxon>
        <taxon>Jatrophihabitantaceae</taxon>
        <taxon>Jatrophihabitans</taxon>
    </lineage>
</organism>
<dbReference type="EMBL" id="CP097463">
    <property type="protein sequence ID" value="WAX57411.1"/>
    <property type="molecule type" value="Genomic_DNA"/>
</dbReference>
<sequence length="141" mass="14384">MSSPPTVPAGTQQAELGVLLAGAVRAVADAQDVLDEHARERVAAYLAAPAGSLALPPLWYAFDSVSVDLELSSEAVRTGSTGQTRLLCRTLNPLTVGLYGYSAAVGTRVRVSLAPQRLAPQPLASPPTPPTPSGGGPTSPT</sequence>
<feature type="region of interest" description="Disordered" evidence="1">
    <location>
        <begin position="118"/>
        <end position="141"/>
    </location>
</feature>
<dbReference type="Proteomes" id="UP001164693">
    <property type="component" value="Chromosome"/>
</dbReference>
<evidence type="ECO:0000313" key="2">
    <source>
        <dbReference type="EMBL" id="WAX57411.1"/>
    </source>
</evidence>
<gene>
    <name evidence="2" type="ORF">M6B22_01265</name>
</gene>
<dbReference type="RefSeq" id="WP_269443950.1">
    <property type="nucleotide sequence ID" value="NZ_CP097463.1"/>
</dbReference>
<evidence type="ECO:0000313" key="3">
    <source>
        <dbReference type="Proteomes" id="UP001164693"/>
    </source>
</evidence>
<evidence type="ECO:0000256" key="1">
    <source>
        <dbReference type="SAM" id="MobiDB-lite"/>
    </source>
</evidence>
<protein>
    <submittedName>
        <fullName evidence="2">Uncharacterized protein</fullName>
    </submittedName>
</protein>
<proteinExistence type="predicted"/>
<keyword evidence="3" id="KW-1185">Reference proteome</keyword>
<reference evidence="2" key="1">
    <citation type="submission" date="2022-05" db="EMBL/GenBank/DDBJ databases">
        <title>Jatrophihabitans sp. SB3-54 whole genome sequence.</title>
        <authorList>
            <person name="Suh M.K."/>
            <person name="Eom M.K."/>
            <person name="Kim J.S."/>
            <person name="Kim H.S."/>
            <person name="Do H.E."/>
            <person name="Shin Y.K."/>
            <person name="Lee J.-S."/>
        </authorList>
    </citation>
    <scope>NUCLEOTIDE SEQUENCE</scope>
    <source>
        <strain evidence="2">SB3-54</strain>
    </source>
</reference>